<evidence type="ECO:0000313" key="5">
    <source>
        <dbReference type="Proteomes" id="UP000800092"/>
    </source>
</evidence>
<feature type="domain" description="D-isomer specific 2-hydroxyacid dehydrogenase NAD-binding" evidence="3">
    <location>
        <begin position="119"/>
        <end position="194"/>
    </location>
</feature>
<dbReference type="Proteomes" id="UP000800092">
    <property type="component" value="Unassembled WGS sequence"/>
</dbReference>
<sequence length="359" mass="40155">MGGGEAMEQILFTLPYPEPKALLDKLRKEYPAYAFTWYETSSNRATIASEIFKSATILVTLGTFPQDTSDAPNLKWIQVFSAGTDRLANKPIYRDTDVLFTTMSGIHGPQIAEWAIMTTLITNHKYKQLYELQKQHKWGKRGQDDDYHHVNDLVGQRLGVLGYGSIGRQVARAGQSMGMEVLAYTATPKNTKEKRRDNGFILPGLGDPEGEIPKEWYSGLDKENLHKFLRQDLDLLLVSVPLTKDTEKMLGKEEFEILGKNGKPPLLLNIARGKIVDTEALISALKGGELRAAALDVTDPEPLPEDSELWDLDNAIVTPHVSGIGEAYTDRAFLLLGENLKRWQKGEKLLNVVNRGRGY</sequence>
<reference evidence="4" key="1">
    <citation type="journal article" date="2020" name="Stud. Mycol.">
        <title>101 Dothideomycetes genomes: a test case for predicting lifestyles and emergence of pathogens.</title>
        <authorList>
            <person name="Haridas S."/>
            <person name="Albert R."/>
            <person name="Binder M."/>
            <person name="Bloem J."/>
            <person name="Labutti K."/>
            <person name="Salamov A."/>
            <person name="Andreopoulos B."/>
            <person name="Baker S."/>
            <person name="Barry K."/>
            <person name="Bills G."/>
            <person name="Bluhm B."/>
            <person name="Cannon C."/>
            <person name="Castanera R."/>
            <person name="Culley D."/>
            <person name="Daum C."/>
            <person name="Ezra D."/>
            <person name="Gonzalez J."/>
            <person name="Henrissat B."/>
            <person name="Kuo A."/>
            <person name="Liang C."/>
            <person name="Lipzen A."/>
            <person name="Lutzoni F."/>
            <person name="Magnuson J."/>
            <person name="Mondo S."/>
            <person name="Nolan M."/>
            <person name="Ohm R."/>
            <person name="Pangilinan J."/>
            <person name="Park H.-J."/>
            <person name="Ramirez L."/>
            <person name="Alfaro M."/>
            <person name="Sun H."/>
            <person name="Tritt A."/>
            <person name="Yoshinaga Y."/>
            <person name="Zwiers L.-H."/>
            <person name="Turgeon B."/>
            <person name="Goodwin S."/>
            <person name="Spatafora J."/>
            <person name="Crous P."/>
            <person name="Grigoriev I."/>
        </authorList>
    </citation>
    <scope>NUCLEOTIDE SEQUENCE</scope>
    <source>
        <strain evidence="4">Tuck. ex Michener</strain>
    </source>
</reference>
<gene>
    <name evidence="4" type="ORF">EV356DRAFT_500946</name>
</gene>
<proteinExistence type="predicted"/>
<feature type="domain" description="D-isomer specific 2-hydroxyacid dehydrogenase NAD-binding" evidence="3">
    <location>
        <begin position="219"/>
        <end position="322"/>
    </location>
</feature>
<organism evidence="4 5">
    <name type="scientific">Viridothelium virens</name>
    <name type="common">Speckled blister lichen</name>
    <name type="synonym">Trypethelium virens</name>
    <dbReference type="NCBI Taxonomy" id="1048519"/>
    <lineage>
        <taxon>Eukaryota</taxon>
        <taxon>Fungi</taxon>
        <taxon>Dikarya</taxon>
        <taxon>Ascomycota</taxon>
        <taxon>Pezizomycotina</taxon>
        <taxon>Dothideomycetes</taxon>
        <taxon>Dothideomycetes incertae sedis</taxon>
        <taxon>Trypetheliales</taxon>
        <taxon>Trypetheliaceae</taxon>
        <taxon>Viridothelium</taxon>
    </lineage>
</organism>
<accession>A0A6A6HB38</accession>
<evidence type="ECO:0000259" key="3">
    <source>
        <dbReference type="Pfam" id="PF02826"/>
    </source>
</evidence>
<dbReference type="InterPro" id="IPR006140">
    <property type="entry name" value="D-isomer_DH_NAD-bd"/>
</dbReference>
<dbReference type="InterPro" id="IPR029752">
    <property type="entry name" value="D-isomer_DH_CS1"/>
</dbReference>
<evidence type="ECO:0000256" key="2">
    <source>
        <dbReference type="ARBA" id="ARBA00023027"/>
    </source>
</evidence>
<protein>
    <submittedName>
        <fullName evidence="4">2-hydroxyacid dehydrogenase</fullName>
    </submittedName>
</protein>
<dbReference type="InterPro" id="IPR036291">
    <property type="entry name" value="NAD(P)-bd_dom_sf"/>
</dbReference>
<dbReference type="Gene3D" id="3.40.50.720">
    <property type="entry name" value="NAD(P)-binding Rossmann-like Domain"/>
    <property type="match status" value="2"/>
</dbReference>
<dbReference type="PANTHER" id="PTHR43333">
    <property type="entry name" value="2-HACID_DH_C DOMAIN-CONTAINING PROTEIN"/>
    <property type="match status" value="1"/>
</dbReference>
<name>A0A6A6HB38_VIRVR</name>
<dbReference type="SUPFAM" id="SSF52283">
    <property type="entry name" value="Formate/glycerate dehydrogenase catalytic domain-like"/>
    <property type="match status" value="1"/>
</dbReference>
<evidence type="ECO:0000256" key="1">
    <source>
        <dbReference type="ARBA" id="ARBA00023002"/>
    </source>
</evidence>
<dbReference type="CDD" id="cd12163">
    <property type="entry name" value="2-Hacid_dh_5"/>
    <property type="match status" value="1"/>
</dbReference>
<dbReference type="OrthoDB" id="298012at2759"/>
<dbReference type="PANTHER" id="PTHR43333:SF1">
    <property type="entry name" value="D-ISOMER SPECIFIC 2-HYDROXYACID DEHYDROGENASE NAD-BINDING DOMAIN-CONTAINING PROTEIN"/>
    <property type="match status" value="1"/>
</dbReference>
<dbReference type="Pfam" id="PF02826">
    <property type="entry name" value="2-Hacid_dh_C"/>
    <property type="match status" value="2"/>
</dbReference>
<dbReference type="GO" id="GO:0051287">
    <property type="term" value="F:NAD binding"/>
    <property type="evidence" value="ECO:0007669"/>
    <property type="project" value="InterPro"/>
</dbReference>
<keyword evidence="2" id="KW-0520">NAD</keyword>
<dbReference type="EMBL" id="ML991794">
    <property type="protein sequence ID" value="KAF2235018.1"/>
    <property type="molecule type" value="Genomic_DNA"/>
</dbReference>
<dbReference type="GO" id="GO:0016491">
    <property type="term" value="F:oxidoreductase activity"/>
    <property type="evidence" value="ECO:0007669"/>
    <property type="project" value="UniProtKB-KW"/>
</dbReference>
<dbReference type="AlphaFoldDB" id="A0A6A6HB38"/>
<keyword evidence="1" id="KW-0560">Oxidoreductase</keyword>
<keyword evidence="5" id="KW-1185">Reference proteome</keyword>
<dbReference type="SUPFAM" id="SSF51735">
    <property type="entry name" value="NAD(P)-binding Rossmann-fold domains"/>
    <property type="match status" value="1"/>
</dbReference>
<dbReference type="PROSITE" id="PS00065">
    <property type="entry name" value="D_2_HYDROXYACID_DH_1"/>
    <property type="match status" value="1"/>
</dbReference>
<evidence type="ECO:0000313" key="4">
    <source>
        <dbReference type="EMBL" id="KAF2235018.1"/>
    </source>
</evidence>